<reference evidence="16" key="1">
    <citation type="journal article" date="2013" name="BMC Microbiol.">
        <title>Taxonomy and evolution of bacteriochlorophyll a-containing members of the OM60/NOR5 clade of marine gammaproteobacteria: description of Luminiphilus syltensis gen. nov., sp. nov., reclassification of Haliea rubra as Pseudohaliea rubra gen. nov., comb. nov., and emendation of Chromatocurvus halotolerans.</title>
        <authorList>
            <person name="Spring S."/>
            <person name="Riedel T."/>
            <person name="Sproer C."/>
            <person name="Yan S."/>
            <person name="Harder J."/>
            <person name="Fuchs B.M."/>
        </authorList>
    </citation>
    <scope>NUCLEOTIDE SEQUENCE [LARGE SCALE GENOMIC DNA]</scope>
    <source>
        <strain evidence="16">NOR51-B</strain>
    </source>
</reference>
<comment type="subcellular location">
    <subcellularLocation>
        <location evidence="1 11">Cell outer membrane</location>
        <topology evidence="1 11">Multi-pass membrane protein</topology>
    </subcellularLocation>
</comment>
<evidence type="ECO:0000313" key="15">
    <source>
        <dbReference type="EMBL" id="EED34911.1"/>
    </source>
</evidence>
<evidence type="ECO:0000256" key="5">
    <source>
        <dbReference type="ARBA" id="ARBA00022692"/>
    </source>
</evidence>
<dbReference type="Gene3D" id="2.40.170.20">
    <property type="entry name" value="TonB-dependent receptor, beta-barrel domain"/>
    <property type="match status" value="2"/>
</dbReference>
<keyword evidence="5 11" id="KW-0812">Transmembrane</keyword>
<sequence>MSVRAAVLEEIVVTAQKRAASLQDTPIAITAFTASALQDKGVNDISEIAYFTPNLVFDTTSPIGGVSSGAAVFIRGVGNTDFSLTTDPGVGTYVDGVYVSRSVGGVLDVLDVERIEVLRGPQGTLFGRNTIGGAINIISRKPADDFQAFLEATAGIDGRVNVRASVDVPISETLKTAWSVSSKNRDGFVKRPLAGDELGDEDRLSFRGAALFKPNENWDFQASVDYTDIDESSSPSVGVGFTAAFPDGTPGGAGVVGASLVENFSFPLPTGNRLGPLAPGSLSPTGDFFEIVGGGLNIFNQFVVDDIDADVSFGDQVAFSKIEVLGTTFIANYHGDTFDLKYTGSYRNTESKFANDSDNAPFQITEIVNDNYDVDQTTHELQLTGTAFENHFKYAAGIFFFNEKGTDDVRVPVTIPAPGTGPGGGAGFEAAIRNDADVDNSSEAAYLQATYDLTDTWAVTGGIRYTEDEKKYAYTQNIGANLAFDPLLFLIDDVAAQLEPGGPLVPGYIPIIGDGTGSVSETFDETQYYFGVDTKLNDNTLLYYSFSQGFKSGGFVLRYVASVPEVLSFDPETLDSHEVGLKWESADSRYRVNAALFASEYDDIQVTFFDTLGGPLTANAGSADINGFELEATAFLTSSLRLDLGYGYVDAEYTEINPIPGLSAAITKDSKLVNTPENTLSLGLEYATTIASKDATFRIDYSYTDEVYNDSQNSPFLYQESVSFVNASARLDLTENSEVVLWVENLGDERVIVSGNSNFGLGFHSAVPNRPREYGVTYRHRF</sequence>
<keyword evidence="8 12" id="KW-0798">TonB box</keyword>
<evidence type="ECO:0000256" key="6">
    <source>
        <dbReference type="ARBA" id="ARBA00023004"/>
    </source>
</evidence>
<dbReference type="InterPro" id="IPR036942">
    <property type="entry name" value="Beta-barrel_TonB_sf"/>
</dbReference>
<keyword evidence="6" id="KW-0408">Iron</keyword>
<evidence type="ECO:0000256" key="8">
    <source>
        <dbReference type="ARBA" id="ARBA00023077"/>
    </source>
</evidence>
<dbReference type="InterPro" id="IPR000531">
    <property type="entry name" value="Beta-barrel_TonB"/>
</dbReference>
<dbReference type="EMBL" id="DS999411">
    <property type="protein sequence ID" value="EED34911.1"/>
    <property type="molecule type" value="Genomic_DNA"/>
</dbReference>
<evidence type="ECO:0000313" key="16">
    <source>
        <dbReference type="Proteomes" id="UP000004699"/>
    </source>
</evidence>
<keyword evidence="9 11" id="KW-0472">Membrane</keyword>
<evidence type="ECO:0000256" key="4">
    <source>
        <dbReference type="ARBA" id="ARBA00022496"/>
    </source>
</evidence>
<dbReference type="PROSITE" id="PS52016">
    <property type="entry name" value="TONB_DEPENDENT_REC_3"/>
    <property type="match status" value="1"/>
</dbReference>
<evidence type="ECO:0000256" key="2">
    <source>
        <dbReference type="ARBA" id="ARBA00022448"/>
    </source>
</evidence>
<accession>B8KVK7</accession>
<evidence type="ECO:0000256" key="9">
    <source>
        <dbReference type="ARBA" id="ARBA00023136"/>
    </source>
</evidence>
<feature type="domain" description="TonB-dependent receptor-like beta-barrel" evidence="13">
    <location>
        <begin position="319"/>
        <end position="746"/>
    </location>
</feature>
<keyword evidence="3 11" id="KW-1134">Transmembrane beta strand</keyword>
<evidence type="ECO:0000259" key="14">
    <source>
        <dbReference type="Pfam" id="PF07715"/>
    </source>
</evidence>
<organism evidence="15 16">
    <name type="scientific">Luminiphilus syltensis NOR5-1B</name>
    <dbReference type="NCBI Taxonomy" id="565045"/>
    <lineage>
        <taxon>Bacteria</taxon>
        <taxon>Pseudomonadati</taxon>
        <taxon>Pseudomonadota</taxon>
        <taxon>Gammaproteobacteria</taxon>
        <taxon>Cellvibrionales</taxon>
        <taxon>Halieaceae</taxon>
        <taxon>Luminiphilus</taxon>
    </lineage>
</organism>
<keyword evidence="4" id="KW-0410">Iron transport</keyword>
<dbReference type="HOGENOM" id="CLU_008287_15_2_6"/>
<proteinExistence type="inferred from homology"/>
<evidence type="ECO:0000256" key="1">
    <source>
        <dbReference type="ARBA" id="ARBA00004571"/>
    </source>
</evidence>
<feature type="domain" description="TonB-dependent receptor plug" evidence="14">
    <location>
        <begin position="22"/>
        <end position="134"/>
    </location>
</feature>
<keyword evidence="2 11" id="KW-0813">Transport</keyword>
<dbReference type="STRING" id="565045.NOR51B_851"/>
<dbReference type="Pfam" id="PF00593">
    <property type="entry name" value="TonB_dep_Rec_b-barrel"/>
    <property type="match status" value="1"/>
</dbReference>
<dbReference type="Proteomes" id="UP000004699">
    <property type="component" value="Unassembled WGS sequence"/>
</dbReference>
<evidence type="ECO:0000256" key="11">
    <source>
        <dbReference type="PROSITE-ProRule" id="PRU01360"/>
    </source>
</evidence>
<dbReference type="PANTHER" id="PTHR32552:SF81">
    <property type="entry name" value="TONB-DEPENDENT OUTER MEMBRANE RECEPTOR"/>
    <property type="match status" value="1"/>
</dbReference>
<evidence type="ECO:0000256" key="10">
    <source>
        <dbReference type="ARBA" id="ARBA00023237"/>
    </source>
</evidence>
<dbReference type="InterPro" id="IPR012910">
    <property type="entry name" value="Plug_dom"/>
</dbReference>
<comment type="similarity">
    <text evidence="11 12">Belongs to the TonB-dependent receptor family.</text>
</comment>
<protein>
    <submittedName>
        <fullName evidence="15">TonB-dependent receptor</fullName>
    </submittedName>
</protein>
<evidence type="ECO:0000259" key="13">
    <source>
        <dbReference type="Pfam" id="PF00593"/>
    </source>
</evidence>
<evidence type="ECO:0000256" key="3">
    <source>
        <dbReference type="ARBA" id="ARBA00022452"/>
    </source>
</evidence>
<name>B8KVK7_9GAMM</name>
<keyword evidence="10 11" id="KW-0998">Cell outer membrane</keyword>
<dbReference type="PANTHER" id="PTHR32552">
    <property type="entry name" value="FERRICHROME IRON RECEPTOR-RELATED"/>
    <property type="match status" value="1"/>
</dbReference>
<dbReference type="eggNOG" id="COG4773">
    <property type="taxonomic scope" value="Bacteria"/>
</dbReference>
<dbReference type="GO" id="GO:0006826">
    <property type="term" value="P:iron ion transport"/>
    <property type="evidence" value="ECO:0007669"/>
    <property type="project" value="UniProtKB-KW"/>
</dbReference>
<evidence type="ECO:0000256" key="7">
    <source>
        <dbReference type="ARBA" id="ARBA00023065"/>
    </source>
</evidence>
<evidence type="ECO:0000256" key="12">
    <source>
        <dbReference type="RuleBase" id="RU003357"/>
    </source>
</evidence>
<dbReference type="AlphaFoldDB" id="B8KVK7"/>
<keyword evidence="15" id="KW-0675">Receptor</keyword>
<dbReference type="SUPFAM" id="SSF56935">
    <property type="entry name" value="Porins"/>
    <property type="match status" value="1"/>
</dbReference>
<keyword evidence="7" id="KW-0406">Ion transport</keyword>
<dbReference type="Pfam" id="PF07715">
    <property type="entry name" value="Plug"/>
    <property type="match status" value="1"/>
</dbReference>
<gene>
    <name evidence="15" type="ORF">NOR51B_851</name>
</gene>
<dbReference type="GO" id="GO:0009279">
    <property type="term" value="C:cell outer membrane"/>
    <property type="evidence" value="ECO:0007669"/>
    <property type="project" value="UniProtKB-SubCell"/>
</dbReference>
<dbReference type="InterPro" id="IPR039426">
    <property type="entry name" value="TonB-dep_rcpt-like"/>
</dbReference>
<keyword evidence="16" id="KW-1185">Reference proteome</keyword>